<evidence type="ECO:0000313" key="2">
    <source>
        <dbReference type="WBParaSite" id="RSKR_0000519200.1"/>
    </source>
</evidence>
<organism evidence="1 2">
    <name type="scientific">Rhabditophanes sp. KR3021</name>
    <dbReference type="NCBI Taxonomy" id="114890"/>
    <lineage>
        <taxon>Eukaryota</taxon>
        <taxon>Metazoa</taxon>
        <taxon>Ecdysozoa</taxon>
        <taxon>Nematoda</taxon>
        <taxon>Chromadorea</taxon>
        <taxon>Rhabditida</taxon>
        <taxon>Tylenchina</taxon>
        <taxon>Panagrolaimomorpha</taxon>
        <taxon>Strongyloidoidea</taxon>
        <taxon>Alloionematidae</taxon>
        <taxon>Rhabditophanes</taxon>
    </lineage>
</organism>
<reference evidence="2" key="1">
    <citation type="submission" date="2016-11" db="UniProtKB">
        <authorList>
            <consortium name="WormBaseParasite"/>
        </authorList>
    </citation>
    <scope>IDENTIFICATION</scope>
    <source>
        <strain evidence="2">KR3021</strain>
    </source>
</reference>
<name>A0AC35TXA8_9BILA</name>
<accession>A0AC35TXA8</accession>
<sequence>MKRRYPIEDAENKSHDNGGSAKSQYNGQGNLTLPERWLYCPKIGGIVEDKFVPFKTPLSSKFDSEIPDRSLRFQPSHVFEHMGTIKKDIRLWVDLTKTSRYYDQTEVTSKGCRYEKMPLAGHGSTPDGDEVRRFIKLCADFFENNPGKLIGVHCTHGFNRTGFLIAAYLMEQDSFSSDTAVNVFTNARPNGIYKQDYLDDLLERYGDPEEEKLTSMGRPDWENGPVDGGESGNDGLDISRGRGQFMEGKVSCAHRVIDKTVTYNLQCLIKEYCRFQKPDRHGAPEFPGAQPVSLECSPKQNNLSVLANEDYMVSWKADGLRYLVLIVGEGEIYAFDRDNIVYRLEKLRFPGRKGGHVKDTLVDAECIIEEVKDPKNGQVTKIPRMLIYDIIRFGETEIMKCDYRMRMSCIRNELINPRKVAIEKGFLDRSKEELSIRWKEFYELSTIPKLLSPKFTSNLGHEIDGLIFQPVKGGYYGGRQDNIFKWKPPSHASIDFRLQIEKRVKPGEPISYEGKLFVNGKSEPFGTIKATKALQVFDGKIIECKLENNQWVLMRERTDKSHPNAIHTAISVMNTIQYPVTEQMLFDIVDRRLRKQQSHNSFSKDSY</sequence>
<dbReference type="WBParaSite" id="RSKR_0000519200.1">
    <property type="protein sequence ID" value="RSKR_0000519200.1"/>
    <property type="gene ID" value="RSKR_0000519200"/>
</dbReference>
<protein>
    <submittedName>
        <fullName evidence="2">mRNA-capping enzyme mRNA 5'-triphosphate monophosphatase mRNA guanylyltransferase</fullName>
    </submittedName>
</protein>
<evidence type="ECO:0000313" key="1">
    <source>
        <dbReference type="Proteomes" id="UP000095286"/>
    </source>
</evidence>
<dbReference type="Proteomes" id="UP000095286">
    <property type="component" value="Unplaced"/>
</dbReference>
<proteinExistence type="predicted"/>